<dbReference type="Proteomes" id="UP001432027">
    <property type="component" value="Unassembled WGS sequence"/>
</dbReference>
<accession>A0AAV5TTX3</accession>
<evidence type="ECO:0008006" key="4">
    <source>
        <dbReference type="Google" id="ProtNLM"/>
    </source>
</evidence>
<evidence type="ECO:0000313" key="2">
    <source>
        <dbReference type="EMBL" id="GMS97902.1"/>
    </source>
</evidence>
<proteinExistence type="predicted"/>
<feature type="non-terminal residue" evidence="2">
    <location>
        <position position="1"/>
    </location>
</feature>
<gene>
    <name evidence="2" type="ORF">PENTCL1PPCAC_20077</name>
</gene>
<keyword evidence="3" id="KW-1185">Reference proteome</keyword>
<organism evidence="2 3">
    <name type="scientific">Pristionchus entomophagus</name>
    <dbReference type="NCBI Taxonomy" id="358040"/>
    <lineage>
        <taxon>Eukaryota</taxon>
        <taxon>Metazoa</taxon>
        <taxon>Ecdysozoa</taxon>
        <taxon>Nematoda</taxon>
        <taxon>Chromadorea</taxon>
        <taxon>Rhabditida</taxon>
        <taxon>Rhabditina</taxon>
        <taxon>Diplogasteromorpha</taxon>
        <taxon>Diplogasteroidea</taxon>
        <taxon>Neodiplogasteridae</taxon>
        <taxon>Pristionchus</taxon>
    </lineage>
</organism>
<reference evidence="2" key="1">
    <citation type="submission" date="2023-10" db="EMBL/GenBank/DDBJ databases">
        <title>Genome assembly of Pristionchus species.</title>
        <authorList>
            <person name="Yoshida K."/>
            <person name="Sommer R.J."/>
        </authorList>
    </citation>
    <scope>NUCLEOTIDE SEQUENCE</scope>
    <source>
        <strain evidence="2">RS0144</strain>
    </source>
</reference>
<evidence type="ECO:0000313" key="3">
    <source>
        <dbReference type="Proteomes" id="UP001432027"/>
    </source>
</evidence>
<comment type="caution">
    <text evidence="2">The sequence shown here is derived from an EMBL/GenBank/DDBJ whole genome shotgun (WGS) entry which is preliminary data.</text>
</comment>
<dbReference type="EMBL" id="BTSX01000004">
    <property type="protein sequence ID" value="GMS97902.1"/>
    <property type="molecule type" value="Genomic_DNA"/>
</dbReference>
<protein>
    <recommendedName>
        <fullName evidence="4">WH2 domain-containing protein</fullName>
    </recommendedName>
</protein>
<feature type="non-terminal residue" evidence="2">
    <location>
        <position position="77"/>
    </location>
</feature>
<dbReference type="AlphaFoldDB" id="A0AAV5TTX3"/>
<sequence>GKLRQLRDLSGLNLIPSKTPQAETRVLRRIEESKKEPPSSALAKESVDNHRLPRPVLPPPSAQKIVILPPALPARKL</sequence>
<name>A0AAV5TTX3_9BILA</name>
<evidence type="ECO:0000256" key="1">
    <source>
        <dbReference type="SAM" id="MobiDB-lite"/>
    </source>
</evidence>
<feature type="region of interest" description="Disordered" evidence="1">
    <location>
        <begin position="30"/>
        <end position="62"/>
    </location>
</feature>